<dbReference type="AlphaFoldDB" id="A0A193G0F4"/>
<dbReference type="Proteomes" id="UP000092213">
    <property type="component" value="Chromosome"/>
</dbReference>
<dbReference type="InterPro" id="IPR053714">
    <property type="entry name" value="Iso_Racemase_Enz_sf"/>
</dbReference>
<dbReference type="GO" id="GO:0047661">
    <property type="term" value="F:amino-acid racemase activity"/>
    <property type="evidence" value="ECO:0007669"/>
    <property type="project" value="InterPro"/>
</dbReference>
<protein>
    <recommendedName>
        <fullName evidence="4">Hydantoin racemase</fullName>
    </recommendedName>
</protein>
<evidence type="ECO:0000313" key="2">
    <source>
        <dbReference type="EMBL" id="ANN72931.1"/>
    </source>
</evidence>
<dbReference type="Pfam" id="PF01177">
    <property type="entry name" value="Asp_Glu_race"/>
    <property type="match status" value="1"/>
</dbReference>
<evidence type="ECO:0000313" key="3">
    <source>
        <dbReference type="Proteomes" id="UP000092213"/>
    </source>
</evidence>
<accession>A0A193G0F4</accession>
<proteinExistence type="inferred from homology"/>
<organism evidence="2 3">
    <name type="scientific">Bordetella bronchialis</name>
    <dbReference type="NCBI Taxonomy" id="463025"/>
    <lineage>
        <taxon>Bacteria</taxon>
        <taxon>Pseudomonadati</taxon>
        <taxon>Pseudomonadota</taxon>
        <taxon>Betaproteobacteria</taxon>
        <taxon>Burkholderiales</taxon>
        <taxon>Alcaligenaceae</taxon>
        <taxon>Bordetella</taxon>
    </lineage>
</organism>
<comment type="similarity">
    <text evidence="1">Belongs to the HyuE racemase family.</text>
</comment>
<gene>
    <name evidence="2" type="ORF">BAU08_17655</name>
</gene>
<sequence>MRIWHQSSTEIEELGSYKQALVRHAAEVLGDDATVAVHGIPPGRYHGRTPSGSLGNAYVHHRVLEPILDNAVRAEREGYDAFVLGSYSEPFLRELRSAVDMPVASLTEASLLVGCSLGRYSAPVSNAPSTAWMVRMSVQAHGMSDRVLPVRCIDPVLDERQLALGFEHPRPVIESFQHCARQAIAEGADVIIPAEGMLAEILYVNKVSRIGEVPVMDVFGVTWAYAAMLATLRARTGLGVGRQWHYHRNDPDLVRELAGRD</sequence>
<evidence type="ECO:0000256" key="1">
    <source>
        <dbReference type="ARBA" id="ARBA00038414"/>
    </source>
</evidence>
<dbReference type="Gene3D" id="3.40.50.12500">
    <property type="match status" value="1"/>
</dbReference>
<evidence type="ECO:0008006" key="4">
    <source>
        <dbReference type="Google" id="ProtNLM"/>
    </source>
</evidence>
<dbReference type="EMBL" id="CP016171">
    <property type="protein sequence ID" value="ANN72931.1"/>
    <property type="molecule type" value="Genomic_DNA"/>
</dbReference>
<dbReference type="InterPro" id="IPR015942">
    <property type="entry name" value="Asp/Glu/hydantoin_racemase"/>
</dbReference>
<reference evidence="2 3" key="1">
    <citation type="submission" date="2016-06" db="EMBL/GenBank/DDBJ databases">
        <title>Complete genome sequences of Bordetella bronchialis and Bordetella flabilis.</title>
        <authorList>
            <person name="LiPuma J.J."/>
            <person name="Spilker T."/>
        </authorList>
    </citation>
    <scope>NUCLEOTIDE SEQUENCE [LARGE SCALE GENOMIC DNA]</scope>
    <source>
        <strain evidence="2 3">AU17976</strain>
    </source>
</reference>
<dbReference type="STRING" id="463025.BAU08_17655"/>
<dbReference type="RefSeq" id="WP_066670758.1">
    <property type="nucleotide sequence ID" value="NZ_CP016171.1"/>
</dbReference>
<name>A0A193G0F4_9BORD</name>